<dbReference type="Proteomes" id="UP001153365">
    <property type="component" value="Unassembled WGS sequence"/>
</dbReference>
<dbReference type="SUPFAM" id="SSF46689">
    <property type="entry name" value="Homeodomain-like"/>
    <property type="match status" value="1"/>
</dbReference>
<organism evidence="1 2">
    <name type="scientific">Phakopsora pachyrhizi</name>
    <name type="common">Asian soybean rust disease fungus</name>
    <dbReference type="NCBI Taxonomy" id="170000"/>
    <lineage>
        <taxon>Eukaryota</taxon>
        <taxon>Fungi</taxon>
        <taxon>Dikarya</taxon>
        <taxon>Basidiomycota</taxon>
        <taxon>Pucciniomycotina</taxon>
        <taxon>Pucciniomycetes</taxon>
        <taxon>Pucciniales</taxon>
        <taxon>Phakopsoraceae</taxon>
        <taxon>Phakopsora</taxon>
    </lineage>
</organism>
<name>A0AAV0AKY0_PHAPC</name>
<dbReference type="Pfam" id="PF13551">
    <property type="entry name" value="HTH_29"/>
    <property type="match status" value="1"/>
</dbReference>
<dbReference type="Gene3D" id="1.10.10.10">
    <property type="entry name" value="Winged helix-like DNA-binding domain superfamily/Winged helix DNA-binding domain"/>
    <property type="match status" value="1"/>
</dbReference>
<gene>
    <name evidence="1" type="ORF">PPACK8108_LOCUS3014</name>
</gene>
<keyword evidence="2" id="KW-1185">Reference proteome</keyword>
<dbReference type="InterPro" id="IPR036388">
    <property type="entry name" value="WH-like_DNA-bd_sf"/>
</dbReference>
<dbReference type="EMBL" id="CALTRL010000532">
    <property type="protein sequence ID" value="CAH7668501.1"/>
    <property type="molecule type" value="Genomic_DNA"/>
</dbReference>
<comment type="caution">
    <text evidence="1">The sequence shown here is derived from an EMBL/GenBank/DDBJ whole genome shotgun (WGS) entry which is preliminary data.</text>
</comment>
<sequence length="87" mass="9647">MLVGMSEAGLKYTEISQNTGISKSTIKDIVHRYHVQGSVETAPRSGRPRKLVDRDLQGLQRLASTNRRARLSDLADSLPKVVSERTV</sequence>
<evidence type="ECO:0000313" key="1">
    <source>
        <dbReference type="EMBL" id="CAH7668501.1"/>
    </source>
</evidence>
<dbReference type="AlphaFoldDB" id="A0AAV0AKY0"/>
<evidence type="ECO:0000313" key="2">
    <source>
        <dbReference type="Proteomes" id="UP001153365"/>
    </source>
</evidence>
<accession>A0AAV0AKY0</accession>
<feature type="non-terminal residue" evidence="1">
    <location>
        <position position="87"/>
    </location>
</feature>
<dbReference type="InterPro" id="IPR009057">
    <property type="entry name" value="Homeodomain-like_sf"/>
</dbReference>
<reference evidence="1" key="1">
    <citation type="submission" date="2022-06" db="EMBL/GenBank/DDBJ databases">
        <authorList>
            <consortium name="SYNGENTA / RWTH Aachen University"/>
        </authorList>
    </citation>
    <scope>NUCLEOTIDE SEQUENCE</scope>
</reference>
<protein>
    <submittedName>
        <fullName evidence="1">Expressed protein</fullName>
    </submittedName>
</protein>
<proteinExistence type="predicted"/>